<sequence>MPISINKQYPFPPHSVLRMKSLLRCSISRDTLSAPLWHYSFERRAWGRRLASPIFSFESFFNNCSSWCFFISMTFFLFDSQLSSFFPSLPGSHNCSSSSFHKCSSWCFFLASVPRCLMHNALLLMPLTCVARLKQCSKVHVFAGLVIFAVVKSQ</sequence>
<dbReference type="RefSeq" id="XP_033591695.1">
    <property type="nucleotide sequence ID" value="XM_033732916.1"/>
</dbReference>
<dbReference type="Proteomes" id="UP000799767">
    <property type="component" value="Unassembled WGS sequence"/>
</dbReference>
<accession>A0A6A6PZC6</accession>
<dbReference type="EMBL" id="MU001633">
    <property type="protein sequence ID" value="KAF2485126.1"/>
    <property type="molecule type" value="Genomic_DNA"/>
</dbReference>
<name>A0A6A6PZC6_9PEZI</name>
<reference evidence="1" key="1">
    <citation type="journal article" date="2020" name="Stud. Mycol.">
        <title>101 Dothideomycetes genomes: a test case for predicting lifestyles and emergence of pathogens.</title>
        <authorList>
            <person name="Haridas S."/>
            <person name="Albert R."/>
            <person name="Binder M."/>
            <person name="Bloem J."/>
            <person name="Labutti K."/>
            <person name="Salamov A."/>
            <person name="Andreopoulos B."/>
            <person name="Baker S."/>
            <person name="Barry K."/>
            <person name="Bills G."/>
            <person name="Bluhm B."/>
            <person name="Cannon C."/>
            <person name="Castanera R."/>
            <person name="Culley D."/>
            <person name="Daum C."/>
            <person name="Ezra D."/>
            <person name="Gonzalez J."/>
            <person name="Henrissat B."/>
            <person name="Kuo A."/>
            <person name="Liang C."/>
            <person name="Lipzen A."/>
            <person name="Lutzoni F."/>
            <person name="Magnuson J."/>
            <person name="Mondo S."/>
            <person name="Nolan M."/>
            <person name="Ohm R."/>
            <person name="Pangilinan J."/>
            <person name="Park H.-J."/>
            <person name="Ramirez L."/>
            <person name="Alfaro M."/>
            <person name="Sun H."/>
            <person name="Tritt A."/>
            <person name="Yoshinaga Y."/>
            <person name="Zwiers L.-H."/>
            <person name="Turgeon B."/>
            <person name="Goodwin S."/>
            <person name="Spatafora J."/>
            <person name="Crous P."/>
            <person name="Grigoriev I."/>
        </authorList>
    </citation>
    <scope>NUCLEOTIDE SEQUENCE</scope>
    <source>
        <strain evidence="1">CBS 113389</strain>
    </source>
</reference>
<gene>
    <name evidence="1" type="ORF">BDY17DRAFT_292981</name>
</gene>
<keyword evidence="2" id="KW-1185">Reference proteome</keyword>
<dbReference type="AlphaFoldDB" id="A0A6A6PZC6"/>
<evidence type="ECO:0000313" key="2">
    <source>
        <dbReference type="Proteomes" id="UP000799767"/>
    </source>
</evidence>
<proteinExistence type="predicted"/>
<protein>
    <submittedName>
        <fullName evidence="1">Uncharacterized protein</fullName>
    </submittedName>
</protein>
<evidence type="ECO:0000313" key="1">
    <source>
        <dbReference type="EMBL" id="KAF2485126.1"/>
    </source>
</evidence>
<organism evidence="1 2">
    <name type="scientific">Neohortaea acidophila</name>
    <dbReference type="NCBI Taxonomy" id="245834"/>
    <lineage>
        <taxon>Eukaryota</taxon>
        <taxon>Fungi</taxon>
        <taxon>Dikarya</taxon>
        <taxon>Ascomycota</taxon>
        <taxon>Pezizomycotina</taxon>
        <taxon>Dothideomycetes</taxon>
        <taxon>Dothideomycetidae</taxon>
        <taxon>Mycosphaerellales</taxon>
        <taxon>Teratosphaeriaceae</taxon>
        <taxon>Neohortaea</taxon>
    </lineage>
</organism>
<dbReference type="GeneID" id="54473918"/>